<reference evidence="1" key="2">
    <citation type="submission" date="2023-05" db="EMBL/GenBank/DDBJ databases">
        <authorList>
            <consortium name="Lawrence Berkeley National Laboratory"/>
            <person name="Steindorff A."/>
            <person name="Hensen N."/>
            <person name="Bonometti L."/>
            <person name="Westerberg I."/>
            <person name="Brannstrom I.O."/>
            <person name="Guillou S."/>
            <person name="Cros-Aarteil S."/>
            <person name="Calhoun S."/>
            <person name="Haridas S."/>
            <person name="Kuo A."/>
            <person name="Mondo S."/>
            <person name="Pangilinan J."/>
            <person name="Riley R."/>
            <person name="Labutti K."/>
            <person name="Andreopoulos B."/>
            <person name="Lipzen A."/>
            <person name="Chen C."/>
            <person name="Yanf M."/>
            <person name="Daum C."/>
            <person name="Ng V."/>
            <person name="Clum A."/>
            <person name="Ohm R."/>
            <person name="Martin F."/>
            <person name="Silar P."/>
            <person name="Natvig D."/>
            <person name="Lalanne C."/>
            <person name="Gautier V."/>
            <person name="Ament-Velasquez S.L."/>
            <person name="Kruys A."/>
            <person name="Hutchinson M.I."/>
            <person name="Powell A.J."/>
            <person name="Barry K."/>
            <person name="Miller A.N."/>
            <person name="Grigoriev I.V."/>
            <person name="Debuchy R."/>
            <person name="Gladieux P."/>
            <person name="Thoren M.H."/>
            <person name="Johannesson H."/>
        </authorList>
    </citation>
    <scope>NUCLEOTIDE SEQUENCE</scope>
    <source>
        <strain evidence="1">CBS 757.83</strain>
    </source>
</reference>
<accession>A0AAN6PY21</accession>
<gene>
    <name evidence="1" type="ORF">N658DRAFT_499744</name>
</gene>
<protein>
    <submittedName>
        <fullName evidence="1">Uncharacterized protein</fullName>
    </submittedName>
</protein>
<dbReference type="Proteomes" id="UP001305647">
    <property type="component" value="Unassembled WGS sequence"/>
</dbReference>
<dbReference type="EMBL" id="MU863662">
    <property type="protein sequence ID" value="KAK4098165.1"/>
    <property type="molecule type" value="Genomic_DNA"/>
</dbReference>
<name>A0AAN6PY21_9PEZI</name>
<dbReference type="AlphaFoldDB" id="A0AAN6PY21"/>
<evidence type="ECO:0000313" key="1">
    <source>
        <dbReference type="EMBL" id="KAK4098165.1"/>
    </source>
</evidence>
<sequence length="71" mass="7794">MPSFDPCYDIVVLAVAVLRCHACDGMHASKAPQLCSVLRRGPRHVATFVRVSSLAYSKSPIWEKDDCTASE</sequence>
<comment type="caution">
    <text evidence="1">The sequence shown here is derived from an EMBL/GenBank/DDBJ whole genome shotgun (WGS) entry which is preliminary data.</text>
</comment>
<proteinExistence type="predicted"/>
<organism evidence="1 2">
    <name type="scientific">Parathielavia hyrcaniae</name>
    <dbReference type="NCBI Taxonomy" id="113614"/>
    <lineage>
        <taxon>Eukaryota</taxon>
        <taxon>Fungi</taxon>
        <taxon>Dikarya</taxon>
        <taxon>Ascomycota</taxon>
        <taxon>Pezizomycotina</taxon>
        <taxon>Sordariomycetes</taxon>
        <taxon>Sordariomycetidae</taxon>
        <taxon>Sordariales</taxon>
        <taxon>Chaetomiaceae</taxon>
        <taxon>Parathielavia</taxon>
    </lineage>
</organism>
<evidence type="ECO:0000313" key="2">
    <source>
        <dbReference type="Proteomes" id="UP001305647"/>
    </source>
</evidence>
<keyword evidence="2" id="KW-1185">Reference proteome</keyword>
<reference evidence="1" key="1">
    <citation type="journal article" date="2023" name="Mol. Phylogenet. Evol.">
        <title>Genome-scale phylogeny and comparative genomics of the fungal order Sordariales.</title>
        <authorList>
            <person name="Hensen N."/>
            <person name="Bonometti L."/>
            <person name="Westerberg I."/>
            <person name="Brannstrom I.O."/>
            <person name="Guillou S."/>
            <person name="Cros-Aarteil S."/>
            <person name="Calhoun S."/>
            <person name="Haridas S."/>
            <person name="Kuo A."/>
            <person name="Mondo S."/>
            <person name="Pangilinan J."/>
            <person name="Riley R."/>
            <person name="LaButti K."/>
            <person name="Andreopoulos B."/>
            <person name="Lipzen A."/>
            <person name="Chen C."/>
            <person name="Yan M."/>
            <person name="Daum C."/>
            <person name="Ng V."/>
            <person name="Clum A."/>
            <person name="Steindorff A."/>
            <person name="Ohm R.A."/>
            <person name="Martin F."/>
            <person name="Silar P."/>
            <person name="Natvig D.O."/>
            <person name="Lalanne C."/>
            <person name="Gautier V."/>
            <person name="Ament-Velasquez S.L."/>
            <person name="Kruys A."/>
            <person name="Hutchinson M.I."/>
            <person name="Powell A.J."/>
            <person name="Barry K."/>
            <person name="Miller A.N."/>
            <person name="Grigoriev I.V."/>
            <person name="Debuchy R."/>
            <person name="Gladieux P."/>
            <person name="Hiltunen Thoren M."/>
            <person name="Johannesson H."/>
        </authorList>
    </citation>
    <scope>NUCLEOTIDE SEQUENCE</scope>
    <source>
        <strain evidence="1">CBS 757.83</strain>
    </source>
</reference>